<dbReference type="InterPro" id="IPR021994">
    <property type="entry name" value="DUF3592"/>
</dbReference>
<evidence type="ECO:0000259" key="3">
    <source>
        <dbReference type="Pfam" id="PF12158"/>
    </source>
</evidence>
<organism evidence="4 5">
    <name type="scientific">Nocardiopsis changdeensis</name>
    <dbReference type="NCBI Taxonomy" id="2831969"/>
    <lineage>
        <taxon>Bacteria</taxon>
        <taxon>Bacillati</taxon>
        <taxon>Actinomycetota</taxon>
        <taxon>Actinomycetes</taxon>
        <taxon>Streptosporangiales</taxon>
        <taxon>Nocardiopsidaceae</taxon>
        <taxon>Nocardiopsis</taxon>
    </lineage>
</organism>
<accession>A0ABX8BLW7</accession>
<protein>
    <submittedName>
        <fullName evidence="4">DUF3592 domain-containing protein</fullName>
    </submittedName>
</protein>
<evidence type="ECO:0000313" key="4">
    <source>
        <dbReference type="EMBL" id="QUX23235.1"/>
    </source>
</evidence>
<evidence type="ECO:0000313" key="5">
    <source>
        <dbReference type="Proteomes" id="UP000676079"/>
    </source>
</evidence>
<keyword evidence="2" id="KW-0472">Membrane</keyword>
<evidence type="ECO:0000256" key="2">
    <source>
        <dbReference type="SAM" id="Phobius"/>
    </source>
</evidence>
<name>A0ABX8BLW7_9ACTN</name>
<feature type="region of interest" description="Disordered" evidence="1">
    <location>
        <begin position="166"/>
        <end position="190"/>
    </location>
</feature>
<feature type="transmembrane region" description="Helical" evidence="2">
    <location>
        <begin position="138"/>
        <end position="158"/>
    </location>
</feature>
<sequence length="190" mass="19741">MPPEPLEPPGREFRTRDRLLAIVPVLVAAALAVALAVWVNTPDTGAHPDYSGRAEAEVVRVRTEAGSGQPGMGGPKVTVEVVYTVDGARYTSAVAGVLQPEPEAGERVTVAYDPAEPGRAVSPDLAGDPEGGRLRLALTGYFGLMVFMGLAFLGRFAWRNPDLWRPGSAEGGKSGPGGKGGKGGPGRKGR</sequence>
<feature type="compositionally biased region" description="Gly residues" evidence="1">
    <location>
        <begin position="169"/>
        <end position="184"/>
    </location>
</feature>
<dbReference type="Proteomes" id="UP000676079">
    <property type="component" value="Chromosome"/>
</dbReference>
<dbReference type="RefSeq" id="WP_220564459.1">
    <property type="nucleotide sequence ID" value="NZ_CP074133.1"/>
</dbReference>
<reference evidence="4 5" key="1">
    <citation type="submission" date="2021-05" db="EMBL/GenBank/DDBJ databases">
        <title>Direct Submission.</title>
        <authorList>
            <person name="Li K."/>
            <person name="Gao J."/>
        </authorList>
    </citation>
    <scope>NUCLEOTIDE SEQUENCE [LARGE SCALE GENOMIC DNA]</scope>
    <source>
        <strain evidence="4 5">Mg02</strain>
    </source>
</reference>
<keyword evidence="2" id="KW-0812">Transmembrane</keyword>
<evidence type="ECO:0000256" key="1">
    <source>
        <dbReference type="SAM" id="MobiDB-lite"/>
    </source>
</evidence>
<keyword evidence="2" id="KW-1133">Transmembrane helix</keyword>
<proteinExistence type="predicted"/>
<feature type="domain" description="DUF3592" evidence="3">
    <location>
        <begin position="55"/>
        <end position="121"/>
    </location>
</feature>
<gene>
    <name evidence="4" type="ORF">KGD84_02205</name>
</gene>
<feature type="transmembrane region" description="Helical" evidence="2">
    <location>
        <begin position="19"/>
        <end position="39"/>
    </location>
</feature>
<keyword evidence="5" id="KW-1185">Reference proteome</keyword>
<dbReference type="EMBL" id="CP074133">
    <property type="protein sequence ID" value="QUX23235.1"/>
    <property type="molecule type" value="Genomic_DNA"/>
</dbReference>
<dbReference type="Pfam" id="PF12158">
    <property type="entry name" value="DUF3592"/>
    <property type="match status" value="1"/>
</dbReference>